<reference evidence="1 2" key="1">
    <citation type="submission" date="2012-08" db="EMBL/GenBank/DDBJ databases">
        <title>Oryza genome evolution.</title>
        <authorList>
            <person name="Wing R.A."/>
        </authorList>
    </citation>
    <scope>NUCLEOTIDE SEQUENCE</scope>
</reference>
<evidence type="ECO:0000313" key="2">
    <source>
        <dbReference type="Proteomes" id="UP000032180"/>
    </source>
</evidence>
<proteinExistence type="predicted"/>
<sequence>MGATWLADEDGDRVLRGVCCSERGEGRVTRNVRVWAPYSPECGGVGAVVSGSIYGLVILVFQVELSPLEQ</sequence>
<evidence type="ECO:0000313" key="1">
    <source>
        <dbReference type="EnsemblPlants" id="LPERR07G07010.1"/>
    </source>
</evidence>
<dbReference type="HOGENOM" id="CLU_2761453_0_0_1"/>
<dbReference type="Gramene" id="LPERR07G07010.1">
    <property type="protein sequence ID" value="LPERR07G07010.1"/>
    <property type="gene ID" value="LPERR07G07010"/>
</dbReference>
<protein>
    <submittedName>
        <fullName evidence="1">Uncharacterized protein</fullName>
    </submittedName>
</protein>
<organism evidence="1 2">
    <name type="scientific">Leersia perrieri</name>
    <dbReference type="NCBI Taxonomy" id="77586"/>
    <lineage>
        <taxon>Eukaryota</taxon>
        <taxon>Viridiplantae</taxon>
        <taxon>Streptophyta</taxon>
        <taxon>Embryophyta</taxon>
        <taxon>Tracheophyta</taxon>
        <taxon>Spermatophyta</taxon>
        <taxon>Magnoliopsida</taxon>
        <taxon>Liliopsida</taxon>
        <taxon>Poales</taxon>
        <taxon>Poaceae</taxon>
        <taxon>BOP clade</taxon>
        <taxon>Oryzoideae</taxon>
        <taxon>Oryzeae</taxon>
        <taxon>Oryzinae</taxon>
        <taxon>Leersia</taxon>
    </lineage>
</organism>
<accession>A0A0D9WX29</accession>
<dbReference type="AlphaFoldDB" id="A0A0D9WX29"/>
<dbReference type="Proteomes" id="UP000032180">
    <property type="component" value="Chromosome 7"/>
</dbReference>
<reference evidence="1" key="3">
    <citation type="submission" date="2015-04" db="UniProtKB">
        <authorList>
            <consortium name="EnsemblPlants"/>
        </authorList>
    </citation>
    <scope>IDENTIFICATION</scope>
</reference>
<reference evidence="2" key="2">
    <citation type="submission" date="2013-12" db="EMBL/GenBank/DDBJ databases">
        <authorList>
            <person name="Yu Y."/>
            <person name="Lee S."/>
            <person name="de Baynast K."/>
            <person name="Wissotski M."/>
            <person name="Liu L."/>
            <person name="Talag J."/>
            <person name="Goicoechea J."/>
            <person name="Angelova A."/>
            <person name="Jetty R."/>
            <person name="Kudrna D."/>
            <person name="Golser W."/>
            <person name="Rivera L."/>
            <person name="Zhang J."/>
            <person name="Wing R."/>
        </authorList>
    </citation>
    <scope>NUCLEOTIDE SEQUENCE</scope>
</reference>
<keyword evidence="2" id="KW-1185">Reference proteome</keyword>
<name>A0A0D9WX29_9ORYZ</name>
<dbReference type="EnsemblPlants" id="LPERR07G07010.1">
    <property type="protein sequence ID" value="LPERR07G07010.1"/>
    <property type="gene ID" value="LPERR07G07010"/>
</dbReference>